<keyword evidence="1" id="KW-0812">Transmembrane</keyword>
<organism evidence="2 3">
    <name type="scientific">Jeotgalibacillus haloalkalitolerans</name>
    <dbReference type="NCBI Taxonomy" id="3104292"/>
    <lineage>
        <taxon>Bacteria</taxon>
        <taxon>Bacillati</taxon>
        <taxon>Bacillota</taxon>
        <taxon>Bacilli</taxon>
        <taxon>Bacillales</taxon>
        <taxon>Caryophanaceae</taxon>
        <taxon>Jeotgalibacillus</taxon>
    </lineage>
</organism>
<reference evidence="2 3" key="1">
    <citation type="submission" date="2023-12" db="EMBL/GenBank/DDBJ databases">
        <title>Jeotgalibacillus haloalkaliphilus sp. nov., a novel salt-tolerant bacteria, isolated from the estuary of the Fenhe River into the Yellow River.</title>
        <authorList>
            <person name="Li Y."/>
        </authorList>
    </citation>
    <scope>NUCLEOTIDE SEQUENCE [LARGE SCALE GENOMIC DNA]</scope>
    <source>
        <strain evidence="2 3">HH7-29</strain>
    </source>
</reference>
<evidence type="ECO:0000313" key="2">
    <source>
        <dbReference type="EMBL" id="MDZ5712060.1"/>
    </source>
</evidence>
<sequence>MKAYIEMKPKVTLSGGPVRLCDIAVIWAPQELKKSIGNKVILDEIDGRYSIISSTDIMQQYSDTDIAVTGSNCTVVERTESARSSYLLLFFVWTLLFTGSALTIMYFHEDVSMAETQLVIVSMLGNAHPNWFHIPYSIGIGAGMLLFFNRILKKRFNDEPSPLEIEIHNYEKSVEDYVRVADQKNGS</sequence>
<accession>A0ABU5KLK6</accession>
<dbReference type="EMBL" id="JAXQNN010000002">
    <property type="protein sequence ID" value="MDZ5712060.1"/>
    <property type="molecule type" value="Genomic_DNA"/>
</dbReference>
<comment type="caution">
    <text evidence="2">The sequence shown here is derived from an EMBL/GenBank/DDBJ whole genome shotgun (WGS) entry which is preliminary data.</text>
</comment>
<gene>
    <name evidence="2" type="ORF">UFB30_07455</name>
</gene>
<dbReference type="Gene3D" id="2.60.480.10">
    <property type="entry name" value="eubacterium ventriosum atcc domain"/>
    <property type="match status" value="1"/>
</dbReference>
<dbReference type="InterPro" id="IPR038548">
    <property type="entry name" value="SporV_AA_N_sf"/>
</dbReference>
<evidence type="ECO:0000256" key="1">
    <source>
        <dbReference type="SAM" id="Phobius"/>
    </source>
</evidence>
<proteinExistence type="predicted"/>
<evidence type="ECO:0008006" key="4">
    <source>
        <dbReference type="Google" id="ProtNLM"/>
    </source>
</evidence>
<feature type="transmembrane region" description="Helical" evidence="1">
    <location>
        <begin position="131"/>
        <end position="148"/>
    </location>
</feature>
<dbReference type="RefSeq" id="WP_322421054.1">
    <property type="nucleotide sequence ID" value="NZ_JAXQNN010000002.1"/>
</dbReference>
<keyword evidence="1" id="KW-1133">Transmembrane helix</keyword>
<feature type="transmembrane region" description="Helical" evidence="1">
    <location>
        <begin position="86"/>
        <end position="107"/>
    </location>
</feature>
<evidence type="ECO:0000313" key="3">
    <source>
        <dbReference type="Proteomes" id="UP001292084"/>
    </source>
</evidence>
<protein>
    <recommendedName>
        <fullName evidence="4">Stage V sporulation protein AA</fullName>
    </recommendedName>
</protein>
<keyword evidence="3" id="KW-1185">Reference proteome</keyword>
<name>A0ABU5KLK6_9BACL</name>
<keyword evidence="1" id="KW-0472">Membrane</keyword>
<dbReference type="Proteomes" id="UP001292084">
    <property type="component" value="Unassembled WGS sequence"/>
</dbReference>